<reference evidence="2 3" key="1">
    <citation type="journal article" date="2018" name="ACS Chem. Biol.">
        <title>Ketoreductase domain dysfunction expands chemodiversity: malyngamide biosynthesis in the cyanobacterium Okeania hirsuta.</title>
        <authorList>
            <person name="Moss N.A."/>
            <person name="Leao T."/>
            <person name="Rankin M."/>
            <person name="McCullough T.M."/>
            <person name="Qu P."/>
            <person name="Korobeynikov A."/>
            <person name="Smith J.L."/>
            <person name="Gerwick L."/>
            <person name="Gerwick W.H."/>
        </authorList>
    </citation>
    <scope>NUCLEOTIDE SEQUENCE [LARGE SCALE GENOMIC DNA]</scope>
    <source>
        <strain evidence="2 3">PAB10Feb10-1</strain>
    </source>
</reference>
<dbReference type="Proteomes" id="UP000269154">
    <property type="component" value="Unassembled WGS sequence"/>
</dbReference>
<feature type="coiled-coil region" evidence="1">
    <location>
        <begin position="65"/>
        <end position="92"/>
    </location>
</feature>
<evidence type="ECO:0000313" key="3">
    <source>
        <dbReference type="Proteomes" id="UP000269154"/>
    </source>
</evidence>
<keyword evidence="1" id="KW-0175">Coiled coil</keyword>
<comment type="caution">
    <text evidence="2">The sequence shown here is derived from an EMBL/GenBank/DDBJ whole genome shotgun (WGS) entry which is preliminary data.</text>
</comment>
<evidence type="ECO:0000256" key="1">
    <source>
        <dbReference type="SAM" id="Coils"/>
    </source>
</evidence>
<feature type="coiled-coil region" evidence="1">
    <location>
        <begin position="135"/>
        <end position="166"/>
    </location>
</feature>
<dbReference type="OrthoDB" id="425172at2"/>
<name>A0A3N6MSM6_9CYAN</name>
<gene>
    <name evidence="2" type="ORF">D5R40_16500</name>
</gene>
<dbReference type="AlphaFoldDB" id="A0A3N6MSM6"/>
<accession>A0A3N6MSM6</accession>
<dbReference type="RefSeq" id="WP_124147604.1">
    <property type="nucleotide sequence ID" value="NZ_CAWOKI010000296.1"/>
</dbReference>
<proteinExistence type="predicted"/>
<sequence>MTLSKKERKDKIRIIAKNSGIRQEYLDLKLTDDDILEVYENLRPLQIVKPANTYNRYMLSQNTGKANKKAKMAETKANAEKERADRAESQLQQFLNPENSELLQIGRWLKNALSKVGKERAELLKEKDLVHQTDYEHHVEDIKDAMEEHQEIAEEVVLESHQLKKEVNTKLDVLRHQQNMTKKYIIKYYGMDVWQKIEYYFDKKVV</sequence>
<evidence type="ECO:0000313" key="2">
    <source>
        <dbReference type="EMBL" id="RQH39648.1"/>
    </source>
</evidence>
<keyword evidence="3" id="KW-1185">Reference proteome</keyword>
<dbReference type="EMBL" id="RCBY01000090">
    <property type="protein sequence ID" value="RQH39648.1"/>
    <property type="molecule type" value="Genomic_DNA"/>
</dbReference>
<organism evidence="2 3">
    <name type="scientific">Okeania hirsuta</name>
    <dbReference type="NCBI Taxonomy" id="1458930"/>
    <lineage>
        <taxon>Bacteria</taxon>
        <taxon>Bacillati</taxon>
        <taxon>Cyanobacteriota</taxon>
        <taxon>Cyanophyceae</taxon>
        <taxon>Oscillatoriophycideae</taxon>
        <taxon>Oscillatoriales</taxon>
        <taxon>Microcoleaceae</taxon>
        <taxon>Okeania</taxon>
    </lineage>
</organism>
<protein>
    <submittedName>
        <fullName evidence="2">Uncharacterized protein</fullName>
    </submittedName>
</protein>